<dbReference type="PIRSF" id="PIRSF010256">
    <property type="entry name" value="CoxE_vWa"/>
    <property type="match status" value="1"/>
</dbReference>
<dbReference type="Proteomes" id="UP000317893">
    <property type="component" value="Unassembled WGS sequence"/>
</dbReference>
<keyword evidence="2" id="KW-1185">Reference proteome</keyword>
<proteinExistence type="predicted"/>
<accession>A0A542E0K5</accession>
<reference evidence="1 2" key="1">
    <citation type="submission" date="2019-06" db="EMBL/GenBank/DDBJ databases">
        <title>Sequencing the genomes of 1000 actinobacteria strains.</title>
        <authorList>
            <person name="Klenk H.-P."/>
        </authorList>
    </citation>
    <scope>NUCLEOTIDE SEQUENCE [LARGE SCALE GENOMIC DNA]</scope>
    <source>
        <strain evidence="1 2">DSM 18607</strain>
    </source>
</reference>
<protein>
    <recommendedName>
        <fullName evidence="3">VWA domain containing CoxE-like protein</fullName>
    </recommendedName>
</protein>
<dbReference type="PANTHER" id="PTHR39338:SF5">
    <property type="entry name" value="BLR6139 PROTEIN"/>
    <property type="match status" value="1"/>
</dbReference>
<dbReference type="Pfam" id="PF05762">
    <property type="entry name" value="VWA_CoxE"/>
    <property type="match status" value="1"/>
</dbReference>
<dbReference type="Gene3D" id="3.40.50.410">
    <property type="entry name" value="von Willebrand factor, type A domain"/>
    <property type="match status" value="1"/>
</dbReference>
<name>A0A542E0K5_9MICO</name>
<dbReference type="InterPro" id="IPR008912">
    <property type="entry name" value="Uncharacterised_CoxE"/>
</dbReference>
<dbReference type="InterPro" id="IPR036465">
    <property type="entry name" value="vWFA_dom_sf"/>
</dbReference>
<dbReference type="SUPFAM" id="SSF53300">
    <property type="entry name" value="vWA-like"/>
    <property type="match status" value="1"/>
</dbReference>
<evidence type="ECO:0000313" key="1">
    <source>
        <dbReference type="EMBL" id="TQJ08877.1"/>
    </source>
</evidence>
<dbReference type="AlphaFoldDB" id="A0A542E0K5"/>
<evidence type="ECO:0008006" key="3">
    <source>
        <dbReference type="Google" id="ProtNLM"/>
    </source>
</evidence>
<organism evidence="1 2">
    <name type="scientific">Lapillicoccus jejuensis</name>
    <dbReference type="NCBI Taxonomy" id="402171"/>
    <lineage>
        <taxon>Bacteria</taxon>
        <taxon>Bacillati</taxon>
        <taxon>Actinomycetota</taxon>
        <taxon>Actinomycetes</taxon>
        <taxon>Micrococcales</taxon>
        <taxon>Intrasporangiaceae</taxon>
        <taxon>Lapillicoccus</taxon>
    </lineage>
</organism>
<gene>
    <name evidence="1" type="ORF">FB458_1975</name>
</gene>
<dbReference type="InterPro" id="IPR011195">
    <property type="entry name" value="UCP010256"/>
</dbReference>
<dbReference type="PANTHER" id="PTHR39338">
    <property type="entry name" value="BLL5662 PROTEIN-RELATED"/>
    <property type="match status" value="1"/>
</dbReference>
<dbReference type="EMBL" id="VFMN01000001">
    <property type="protein sequence ID" value="TQJ08877.1"/>
    <property type="molecule type" value="Genomic_DNA"/>
</dbReference>
<dbReference type="RefSeq" id="WP_246061144.1">
    <property type="nucleotide sequence ID" value="NZ_BAAAPR010000005.1"/>
</dbReference>
<sequence>MPVAADVTHGTPYGAPSDGLPARLVAMVGALRDKGIPCGTSETVDAARVAQVLGLDDRGRLREGLAAALVRRGGQRAVFDAVFDLYFPAGVGATQGTRDGEDDLPADPDDRVERLREELRDALVARDAAALEALAERAVDALGRVGGEGNRSFSALQTLERLRPQTLVAAVVQERGDDGDLGDRLVRDEVRRDVERLKALVAAAARRRAAELRGRERMATYAVPDPAERQDFLTTNLAQFAALRAAVRPLSRKLATRLAARRRAARRGEVDVRRTLRRSMSTGGVPIRLVHKRPRPSRPELVLLCDVSGSVAGFSGFTMLLVRALADQFTRVRVLAFVNVTDEVTMLVQEGRPDLVTAIQREARVTGWHGSSDYGEALADVAESYLDAIGPRTAVLVLGDGRNNYGDPNLAALQRIRDRSRRTFWLNPEPRGRWGSGDSCADEYATVVEMHECRTIEQLSRFITHLLPV</sequence>
<evidence type="ECO:0000313" key="2">
    <source>
        <dbReference type="Proteomes" id="UP000317893"/>
    </source>
</evidence>
<dbReference type="CDD" id="cd00198">
    <property type="entry name" value="vWFA"/>
    <property type="match status" value="1"/>
</dbReference>
<comment type="caution">
    <text evidence="1">The sequence shown here is derived from an EMBL/GenBank/DDBJ whole genome shotgun (WGS) entry which is preliminary data.</text>
</comment>